<dbReference type="Pfam" id="PF05419">
    <property type="entry name" value="GUN4"/>
    <property type="match status" value="1"/>
</dbReference>
<dbReference type="Proteomes" id="UP000198583">
    <property type="component" value="Unassembled WGS sequence"/>
</dbReference>
<sequence>MSEVTGLGPGDPRRLGPYRLLGRLGAGGMGVVYLAVWPGTDRQVAIKVINRSYAEVPKYRTRFEREVRTATLIRSPHVPQLLDSNLESDEPYVVTEVVRGTSLAGLERGLTADRLLTVARDTAQALLDIHAHQIVHRDLKPSNVMMAGERAIVIDFGIAADLSDLVRVTTTDHVVGTLPYLAPELVDPRRTAQASPASDVFSWGCLLYFAATGRAAFSGVGTTLTQPIPDLVAVPGVVRELVARTLDKRPEQRPSVRSILDELATVGAEVVLCGGKGRSYTAQLLSRLVNFGLAVRVSADPDSLADARVLVVVVSERPDAAVRDMRLAAVQRGVTVLVVLVGGHHETDVFLDARTGALPDDAQLRALRELAAGRNDSVTTTPREATTDPAVAEIAAALAEGDLVTADLHTTAALLAAAGCASLGWAGLDEVASIGERLLRDCARVWHEGTDGKHGFRAQRLLMADGNGTEVADLAHLFGWGDPASIPADYPAWVTGAGPGFFPTLRHEVPSGAWFDDWNVTVSALYGRIRSEFS</sequence>
<evidence type="ECO:0000256" key="4">
    <source>
        <dbReference type="ARBA" id="ARBA00022840"/>
    </source>
</evidence>
<protein>
    <submittedName>
        <fullName evidence="7">Serine/threonine protein kinase</fullName>
    </submittedName>
</protein>
<dbReference type="CDD" id="cd14014">
    <property type="entry name" value="STKc_PknB_like"/>
    <property type="match status" value="1"/>
</dbReference>
<keyword evidence="2 5" id="KW-0547">Nucleotide-binding</keyword>
<dbReference type="EMBL" id="FOYL01000008">
    <property type="protein sequence ID" value="SFR24779.1"/>
    <property type="molecule type" value="Genomic_DNA"/>
</dbReference>
<evidence type="ECO:0000313" key="7">
    <source>
        <dbReference type="EMBL" id="SFR24779.1"/>
    </source>
</evidence>
<evidence type="ECO:0000313" key="8">
    <source>
        <dbReference type="Proteomes" id="UP000198583"/>
    </source>
</evidence>
<evidence type="ECO:0000256" key="1">
    <source>
        <dbReference type="ARBA" id="ARBA00022679"/>
    </source>
</evidence>
<reference evidence="8" key="1">
    <citation type="submission" date="2016-10" db="EMBL/GenBank/DDBJ databases">
        <authorList>
            <person name="Varghese N."/>
            <person name="Submissions S."/>
        </authorList>
    </citation>
    <scope>NUCLEOTIDE SEQUENCE [LARGE SCALE GENOMIC DNA]</scope>
    <source>
        <strain evidence="8">DSM 44232</strain>
    </source>
</reference>
<dbReference type="InterPro" id="IPR008271">
    <property type="entry name" value="Ser/Thr_kinase_AS"/>
</dbReference>
<evidence type="ECO:0000256" key="3">
    <source>
        <dbReference type="ARBA" id="ARBA00022777"/>
    </source>
</evidence>
<dbReference type="SUPFAM" id="SSF56112">
    <property type="entry name" value="Protein kinase-like (PK-like)"/>
    <property type="match status" value="1"/>
</dbReference>
<proteinExistence type="predicted"/>
<dbReference type="InterPro" id="IPR000719">
    <property type="entry name" value="Prot_kinase_dom"/>
</dbReference>
<dbReference type="AlphaFoldDB" id="A0A1I6F446"/>
<organism evidence="7 8">
    <name type="scientific">Lentzea waywayandensis</name>
    <dbReference type="NCBI Taxonomy" id="84724"/>
    <lineage>
        <taxon>Bacteria</taxon>
        <taxon>Bacillati</taxon>
        <taxon>Actinomycetota</taxon>
        <taxon>Actinomycetes</taxon>
        <taxon>Pseudonocardiales</taxon>
        <taxon>Pseudonocardiaceae</taxon>
        <taxon>Lentzea</taxon>
    </lineage>
</organism>
<dbReference type="GO" id="GO:0005524">
    <property type="term" value="F:ATP binding"/>
    <property type="evidence" value="ECO:0007669"/>
    <property type="project" value="UniProtKB-UniRule"/>
</dbReference>
<dbReference type="InterPro" id="IPR037215">
    <property type="entry name" value="GUN4-like_sf"/>
</dbReference>
<evidence type="ECO:0000256" key="2">
    <source>
        <dbReference type="ARBA" id="ARBA00022741"/>
    </source>
</evidence>
<name>A0A1I6F446_9PSEU</name>
<keyword evidence="7" id="KW-0723">Serine/threonine-protein kinase</keyword>
<feature type="binding site" evidence="5">
    <location>
        <position position="47"/>
    </location>
    <ligand>
        <name>ATP</name>
        <dbReference type="ChEBI" id="CHEBI:30616"/>
    </ligand>
</feature>
<dbReference type="SUPFAM" id="SSF140869">
    <property type="entry name" value="GUN4-like"/>
    <property type="match status" value="1"/>
</dbReference>
<keyword evidence="4 5" id="KW-0067">ATP-binding</keyword>
<dbReference type="PANTHER" id="PTHR43289:SF34">
    <property type="entry name" value="SERINE_THREONINE-PROTEIN KINASE YBDM-RELATED"/>
    <property type="match status" value="1"/>
</dbReference>
<dbReference type="Pfam" id="PF00069">
    <property type="entry name" value="Pkinase"/>
    <property type="match status" value="1"/>
</dbReference>
<dbReference type="STRING" id="84724.SAMN04488564_10865"/>
<keyword evidence="8" id="KW-1185">Reference proteome</keyword>
<dbReference type="SMART" id="SM00220">
    <property type="entry name" value="S_TKc"/>
    <property type="match status" value="1"/>
</dbReference>
<dbReference type="Gene3D" id="1.10.510.10">
    <property type="entry name" value="Transferase(Phosphotransferase) domain 1"/>
    <property type="match status" value="1"/>
</dbReference>
<evidence type="ECO:0000256" key="5">
    <source>
        <dbReference type="PROSITE-ProRule" id="PRU10141"/>
    </source>
</evidence>
<dbReference type="Gene3D" id="3.30.200.20">
    <property type="entry name" value="Phosphorylase Kinase, domain 1"/>
    <property type="match status" value="1"/>
</dbReference>
<dbReference type="InterPro" id="IPR011009">
    <property type="entry name" value="Kinase-like_dom_sf"/>
</dbReference>
<dbReference type="PROSITE" id="PS50011">
    <property type="entry name" value="PROTEIN_KINASE_DOM"/>
    <property type="match status" value="1"/>
</dbReference>
<dbReference type="PANTHER" id="PTHR43289">
    <property type="entry name" value="MITOGEN-ACTIVATED PROTEIN KINASE KINASE KINASE 20-RELATED"/>
    <property type="match status" value="1"/>
</dbReference>
<dbReference type="InterPro" id="IPR008629">
    <property type="entry name" value="GUN4-like"/>
</dbReference>
<accession>A0A1I6F446</accession>
<keyword evidence="1" id="KW-0808">Transferase</keyword>
<dbReference type="GO" id="GO:0004674">
    <property type="term" value="F:protein serine/threonine kinase activity"/>
    <property type="evidence" value="ECO:0007669"/>
    <property type="project" value="UniProtKB-KW"/>
</dbReference>
<gene>
    <name evidence="7" type="ORF">SAMN04488564_10865</name>
</gene>
<dbReference type="PROSITE" id="PS00108">
    <property type="entry name" value="PROTEIN_KINASE_ST"/>
    <property type="match status" value="1"/>
</dbReference>
<feature type="domain" description="Protein kinase" evidence="6">
    <location>
        <begin position="18"/>
        <end position="266"/>
    </location>
</feature>
<dbReference type="RefSeq" id="WP_093600880.1">
    <property type="nucleotide sequence ID" value="NZ_FOYL01000008.1"/>
</dbReference>
<keyword evidence="3 7" id="KW-0418">Kinase</keyword>
<dbReference type="PROSITE" id="PS00107">
    <property type="entry name" value="PROTEIN_KINASE_ATP"/>
    <property type="match status" value="1"/>
</dbReference>
<dbReference type="OrthoDB" id="9801841at2"/>
<evidence type="ECO:0000259" key="6">
    <source>
        <dbReference type="PROSITE" id="PS50011"/>
    </source>
</evidence>
<dbReference type="InterPro" id="IPR017441">
    <property type="entry name" value="Protein_kinase_ATP_BS"/>
</dbReference>